<dbReference type="InterPro" id="IPR037522">
    <property type="entry name" value="HD_GYP_dom"/>
</dbReference>
<name>A0A1E3AUF3_9FIRM</name>
<dbReference type="PANTHER" id="PTHR43155">
    <property type="entry name" value="CYCLIC DI-GMP PHOSPHODIESTERASE PA4108-RELATED"/>
    <property type="match status" value="1"/>
</dbReference>
<dbReference type="Gene3D" id="1.10.3210.10">
    <property type="entry name" value="Hypothetical protein af1432"/>
    <property type="match status" value="1"/>
</dbReference>
<organism evidence="2 3">
    <name type="scientific">Eisenbergiella tayi</name>
    <dbReference type="NCBI Taxonomy" id="1432052"/>
    <lineage>
        <taxon>Bacteria</taxon>
        <taxon>Bacillati</taxon>
        <taxon>Bacillota</taxon>
        <taxon>Clostridia</taxon>
        <taxon>Lachnospirales</taxon>
        <taxon>Lachnospiraceae</taxon>
        <taxon>Eisenbergiella</taxon>
    </lineage>
</organism>
<dbReference type="CDD" id="cd00077">
    <property type="entry name" value="HDc"/>
    <property type="match status" value="1"/>
</dbReference>
<dbReference type="Proteomes" id="UP000095003">
    <property type="component" value="Unassembled WGS sequence"/>
</dbReference>
<gene>
    <name evidence="2" type="primary">rpfG_1</name>
    <name evidence="2" type="ORF">BEH84_00009</name>
</gene>
<dbReference type="GeneID" id="93303373"/>
<evidence type="ECO:0000259" key="1">
    <source>
        <dbReference type="PROSITE" id="PS51832"/>
    </source>
</evidence>
<dbReference type="SUPFAM" id="SSF109604">
    <property type="entry name" value="HD-domain/PDEase-like"/>
    <property type="match status" value="1"/>
</dbReference>
<protein>
    <submittedName>
        <fullName evidence="2">Cyclic di-GMP phosphodiesterase response regulator RpfG</fullName>
        <ecNumber evidence="2">3.1.4.52</ecNumber>
    </submittedName>
</protein>
<reference evidence="2 3" key="1">
    <citation type="submission" date="2016-07" db="EMBL/GenBank/DDBJ databases">
        <title>Characterization of isolates of Eisenbergiella tayi derived from blood cultures, using whole genome sequencing.</title>
        <authorList>
            <person name="Burdz T."/>
            <person name="Wiebe D."/>
            <person name="Huynh C."/>
            <person name="Bernard K."/>
        </authorList>
    </citation>
    <scope>NUCLEOTIDE SEQUENCE [LARGE SCALE GENOMIC DNA]</scope>
    <source>
        <strain evidence="2 3">NML 120489</strain>
    </source>
</reference>
<dbReference type="RefSeq" id="WP_069155339.1">
    <property type="nucleotide sequence ID" value="NZ_DBFYTC010000225.1"/>
</dbReference>
<dbReference type="PANTHER" id="PTHR43155:SF2">
    <property type="entry name" value="CYCLIC DI-GMP PHOSPHODIESTERASE PA4108"/>
    <property type="match status" value="1"/>
</dbReference>
<dbReference type="Pfam" id="PF13487">
    <property type="entry name" value="HD_5"/>
    <property type="match status" value="1"/>
</dbReference>
<accession>A0A1E3AUF3</accession>
<dbReference type="EMBL" id="MCGI01000001">
    <property type="protein sequence ID" value="ODM12302.1"/>
    <property type="molecule type" value="Genomic_DNA"/>
</dbReference>
<keyword evidence="2" id="KW-0378">Hydrolase</keyword>
<comment type="caution">
    <text evidence="2">The sequence shown here is derived from an EMBL/GenBank/DDBJ whole genome shotgun (WGS) entry which is preliminary data.</text>
</comment>
<dbReference type="InterPro" id="IPR003607">
    <property type="entry name" value="HD/PDEase_dom"/>
</dbReference>
<dbReference type="AlphaFoldDB" id="A0A1E3AUF3"/>
<sequence>MQEESHGFYSREEWTQFFTDYNTEIWKLNDTSYKLVQSDLSAEDWIEEYMKNSAAIREAYRKNEEMLDRHVRCFTRGKERWTRQVADPLISFMFRYITRIQDLGTACELAQSLLEFYEGLGDDVAVMKCLLARAFCCDFLDGIHLEDQVKEDCARASIIYEREFLRLTPEEQSMGLSIYDLEFDRLSNRLKLGDISPALIEDMVEIHRVSQKALDYVVAVDQGYEFNLILPDFDYYLGFCALCLSPGECTQEQCAAILEAARRRQETSEKETGHSECYRVRTGLVYHMAMRLSGLISDKEVMDGLHELMDQSFISVLFTEGGTFSQHSLEAMEGIELAVENITHRGKTDEELFDRTLRLFTEYFFDRAYTTFVDYVCGTCSYCYIQTALPHARDKEMLLNSLLKLTMFRQVQTAIHSYMVGYLAVDILESMIEHKPELLIGQLGTHSVEEVRKRKEDFLLFLYQGALLHDIGKLLCSSVINAQSHRLGDLEFQVLRFHPQTGGEMLQNLPQLSRFRDIALGHQKSFDGKSGYPADFDNTVSPIKIFIDIITICDSLDAATDHLGRNYTRAKDFDTVMKELRAGRDTRYSGAVTDLLDEDIPLQKKVRKLLGDGRRDVYFNVHKKILEETRHPELKSTHDWMFNLYVASPDK</sequence>
<feature type="domain" description="HD-GYP" evidence="1">
    <location>
        <begin position="391"/>
        <end position="612"/>
    </location>
</feature>
<dbReference type="PROSITE" id="PS51832">
    <property type="entry name" value="HD_GYP"/>
    <property type="match status" value="1"/>
</dbReference>
<dbReference type="EC" id="3.1.4.52" evidence="2"/>
<dbReference type="GO" id="GO:0071111">
    <property type="term" value="F:cyclic-guanylate-specific phosphodiesterase activity"/>
    <property type="evidence" value="ECO:0007669"/>
    <property type="project" value="UniProtKB-EC"/>
</dbReference>
<proteinExistence type="predicted"/>
<evidence type="ECO:0000313" key="3">
    <source>
        <dbReference type="Proteomes" id="UP000095003"/>
    </source>
</evidence>
<evidence type="ECO:0000313" key="2">
    <source>
        <dbReference type="EMBL" id="ODM12302.1"/>
    </source>
</evidence>